<dbReference type="AlphaFoldDB" id="A0A1I1DSQ7"/>
<evidence type="ECO:0000313" key="3">
    <source>
        <dbReference type="Proteomes" id="UP000199577"/>
    </source>
</evidence>
<protein>
    <submittedName>
        <fullName evidence="2">Uncharacterized membrane protein</fullName>
    </submittedName>
</protein>
<dbReference type="Proteomes" id="UP000199577">
    <property type="component" value="Unassembled WGS sequence"/>
</dbReference>
<name>A0A1I1DSQ7_9SPHI</name>
<organism evidence="2 3">
    <name type="scientific">Parapedobacter composti</name>
    <dbReference type="NCBI Taxonomy" id="623281"/>
    <lineage>
        <taxon>Bacteria</taxon>
        <taxon>Pseudomonadati</taxon>
        <taxon>Bacteroidota</taxon>
        <taxon>Sphingobacteriia</taxon>
        <taxon>Sphingobacteriales</taxon>
        <taxon>Sphingobacteriaceae</taxon>
        <taxon>Parapedobacter</taxon>
    </lineage>
</organism>
<keyword evidence="1" id="KW-0812">Transmembrane</keyword>
<dbReference type="InterPro" id="IPR013901">
    <property type="entry name" value="Anthrone_oxy"/>
</dbReference>
<evidence type="ECO:0000313" key="2">
    <source>
        <dbReference type="EMBL" id="SFB77432.1"/>
    </source>
</evidence>
<dbReference type="EMBL" id="FOLL01000001">
    <property type="protein sequence ID" value="SFB77432.1"/>
    <property type="molecule type" value="Genomic_DNA"/>
</dbReference>
<feature type="transmembrane region" description="Helical" evidence="1">
    <location>
        <begin position="143"/>
        <end position="160"/>
    </location>
</feature>
<accession>A0A1I1DSQ7</accession>
<keyword evidence="1" id="KW-0472">Membrane</keyword>
<feature type="transmembrane region" description="Helical" evidence="1">
    <location>
        <begin position="50"/>
        <end position="71"/>
    </location>
</feature>
<keyword evidence="3" id="KW-1185">Reference proteome</keyword>
<dbReference type="STRING" id="623281.SAMN05421747_10117"/>
<gene>
    <name evidence="2" type="ORF">SAMN05421747_10117</name>
</gene>
<reference evidence="2 3" key="1">
    <citation type="submission" date="2016-10" db="EMBL/GenBank/DDBJ databases">
        <authorList>
            <person name="de Groot N.N."/>
        </authorList>
    </citation>
    <scope>NUCLEOTIDE SEQUENCE [LARGE SCALE GENOMIC DNA]</scope>
    <source>
        <strain evidence="2 3">DSM 22900</strain>
    </source>
</reference>
<sequence>MTMTLLHLLTVLSTGLISGFFYAYSCSVNAGLRGLADASYIKAMQSINRAVLNPLFFLTFFGSLILLPLSTWLEYRLLGTTTAFYLLLSSSILYFFGVFLVTARGNVPLNDALEEFEVDAAAAEAIQRRRAAFERSWTRYHRIRTVANILAFIGAIGAVLQ</sequence>
<dbReference type="Pfam" id="PF08592">
    <property type="entry name" value="Anthrone_oxy"/>
    <property type="match status" value="1"/>
</dbReference>
<feature type="transmembrane region" description="Helical" evidence="1">
    <location>
        <begin position="6"/>
        <end position="24"/>
    </location>
</feature>
<evidence type="ECO:0000256" key="1">
    <source>
        <dbReference type="SAM" id="Phobius"/>
    </source>
</evidence>
<dbReference type="RefSeq" id="WP_090969876.1">
    <property type="nucleotide sequence ID" value="NZ_FOLL01000001.1"/>
</dbReference>
<proteinExistence type="predicted"/>
<dbReference type="OrthoDB" id="772592at2"/>
<keyword evidence="1" id="KW-1133">Transmembrane helix</keyword>
<feature type="transmembrane region" description="Helical" evidence="1">
    <location>
        <begin position="83"/>
        <end position="103"/>
    </location>
</feature>